<dbReference type="RefSeq" id="WP_021727323.1">
    <property type="nucleotide sequence ID" value="NZ_AWEZ01000070.1"/>
</dbReference>
<dbReference type="AlphaFoldDB" id="U2USK5"/>
<feature type="transmembrane region" description="Helical" evidence="1">
    <location>
        <begin position="90"/>
        <end position="110"/>
    </location>
</feature>
<evidence type="ECO:0000313" key="2">
    <source>
        <dbReference type="EMBL" id="ERL06102.1"/>
    </source>
</evidence>
<dbReference type="OrthoDB" id="3186697at2"/>
<comment type="caution">
    <text evidence="2">The sequence shown here is derived from an EMBL/GenBank/DDBJ whole genome shotgun (WGS) entry which is preliminary data.</text>
</comment>
<gene>
    <name evidence="2" type="ORF">HMPREF1316_2592</name>
</gene>
<proteinExistence type="predicted"/>
<keyword evidence="1" id="KW-0812">Transmembrane</keyword>
<dbReference type="eggNOG" id="ENOG502ZP0I">
    <property type="taxonomic scope" value="Bacteria"/>
</dbReference>
<evidence type="ECO:0000256" key="1">
    <source>
        <dbReference type="SAM" id="Phobius"/>
    </source>
</evidence>
<protein>
    <submittedName>
        <fullName evidence="2">Uncharacterized protein</fullName>
    </submittedName>
</protein>
<evidence type="ECO:0000313" key="3">
    <source>
        <dbReference type="Proteomes" id="UP000016638"/>
    </source>
</evidence>
<dbReference type="EMBL" id="AWEZ01000070">
    <property type="protein sequence ID" value="ERL06102.1"/>
    <property type="molecule type" value="Genomic_DNA"/>
</dbReference>
<reference evidence="2 3" key="1">
    <citation type="submission" date="2013-08" db="EMBL/GenBank/DDBJ databases">
        <authorList>
            <person name="Durkin A.S."/>
            <person name="Haft D.R."/>
            <person name="McCorrison J."/>
            <person name="Torralba M."/>
            <person name="Gillis M."/>
            <person name="Haft D.H."/>
            <person name="Methe B."/>
            <person name="Sutton G."/>
            <person name="Nelson K.E."/>
        </authorList>
    </citation>
    <scope>NUCLEOTIDE SEQUENCE [LARGE SCALE GENOMIC DNA]</scope>
    <source>
        <strain evidence="2 3">F0195</strain>
    </source>
</reference>
<name>U2USK5_9ACTN</name>
<keyword evidence="3" id="KW-1185">Reference proteome</keyword>
<organism evidence="2 3">
    <name type="scientific">Olsenella profusa F0195</name>
    <dbReference type="NCBI Taxonomy" id="1125712"/>
    <lineage>
        <taxon>Bacteria</taxon>
        <taxon>Bacillati</taxon>
        <taxon>Actinomycetota</taxon>
        <taxon>Coriobacteriia</taxon>
        <taxon>Coriobacteriales</taxon>
        <taxon>Atopobiaceae</taxon>
        <taxon>Olsenella</taxon>
    </lineage>
</organism>
<accession>U2USK5</accession>
<dbReference type="PATRIC" id="fig|1125712.3.peg.2434"/>
<keyword evidence="1" id="KW-1133">Transmembrane helix</keyword>
<sequence>MQPDFMRQRAPHVTQSAIDDLAQDGASVGEYTHDSNVAVRGGAFSGRPYRKARGGMGQVKGNRYGRYLEVPKGKRSIFESPERARRRRSLISTVAVIVFLVAVVLIVWVLTHSAM</sequence>
<dbReference type="Proteomes" id="UP000016638">
    <property type="component" value="Unassembled WGS sequence"/>
</dbReference>
<keyword evidence="1" id="KW-0472">Membrane</keyword>